<accession>A0A9P8BYS2</accession>
<sequence length="230" mass="26395">MMNITLGGLTLLCLGHLPCVTSCLMSPSVLFTLRPLRPSLRSSCPNIKVYEEGFYLCSGTTISLQFIQSNKQHSTMSIWNWAAMFWALLLWTVMRLSQHCGIKLKRAEVALADRRKRCTLSDHTKLNQSIEKLISASIINKGSRDGHQTYNCQDDSTRVLFERNMEYLVHRAFELCCHVFSRFIVWIRRKAAATRLATSSAILHEIKSRDPPERRSRGSRSSCLQVRDDW</sequence>
<organism evidence="2 3">
    <name type="scientific">Amylocarpus encephaloides</name>
    <dbReference type="NCBI Taxonomy" id="45428"/>
    <lineage>
        <taxon>Eukaryota</taxon>
        <taxon>Fungi</taxon>
        <taxon>Dikarya</taxon>
        <taxon>Ascomycota</taxon>
        <taxon>Pezizomycotina</taxon>
        <taxon>Leotiomycetes</taxon>
        <taxon>Helotiales</taxon>
        <taxon>Helotiales incertae sedis</taxon>
        <taxon>Amylocarpus</taxon>
    </lineage>
</organism>
<dbReference type="EMBL" id="MU252375">
    <property type="protein sequence ID" value="KAG9227954.1"/>
    <property type="molecule type" value="Genomic_DNA"/>
</dbReference>
<reference evidence="2" key="1">
    <citation type="journal article" date="2021" name="IMA Fungus">
        <title>Genomic characterization of three marine fungi, including Emericellopsis atlantica sp. nov. with signatures of a generalist lifestyle and marine biomass degradation.</title>
        <authorList>
            <person name="Hagestad O.C."/>
            <person name="Hou L."/>
            <person name="Andersen J.H."/>
            <person name="Hansen E.H."/>
            <person name="Altermark B."/>
            <person name="Li C."/>
            <person name="Kuhnert E."/>
            <person name="Cox R.J."/>
            <person name="Crous P.W."/>
            <person name="Spatafora J.W."/>
            <person name="Lail K."/>
            <person name="Amirebrahimi M."/>
            <person name="Lipzen A."/>
            <person name="Pangilinan J."/>
            <person name="Andreopoulos W."/>
            <person name="Hayes R.D."/>
            <person name="Ng V."/>
            <person name="Grigoriev I.V."/>
            <person name="Jackson S.A."/>
            <person name="Sutton T.D.S."/>
            <person name="Dobson A.D.W."/>
            <person name="Rama T."/>
        </authorList>
    </citation>
    <scope>NUCLEOTIDE SEQUENCE</scope>
    <source>
        <strain evidence="2">TRa018bII</strain>
    </source>
</reference>
<evidence type="ECO:0000256" key="1">
    <source>
        <dbReference type="SAM" id="SignalP"/>
    </source>
</evidence>
<feature type="chain" id="PRO_5040330795" evidence="1">
    <location>
        <begin position="24"/>
        <end position="230"/>
    </location>
</feature>
<keyword evidence="1" id="KW-0732">Signal</keyword>
<dbReference type="AlphaFoldDB" id="A0A9P8BYS2"/>
<name>A0A9P8BYS2_9HELO</name>
<keyword evidence="3" id="KW-1185">Reference proteome</keyword>
<gene>
    <name evidence="2" type="ORF">BJ875DRAFT_8287</name>
</gene>
<evidence type="ECO:0000313" key="3">
    <source>
        <dbReference type="Proteomes" id="UP000824998"/>
    </source>
</evidence>
<feature type="signal peptide" evidence="1">
    <location>
        <begin position="1"/>
        <end position="23"/>
    </location>
</feature>
<evidence type="ECO:0000313" key="2">
    <source>
        <dbReference type="EMBL" id="KAG9227954.1"/>
    </source>
</evidence>
<comment type="caution">
    <text evidence="2">The sequence shown here is derived from an EMBL/GenBank/DDBJ whole genome shotgun (WGS) entry which is preliminary data.</text>
</comment>
<protein>
    <submittedName>
        <fullName evidence="2">Uncharacterized protein</fullName>
    </submittedName>
</protein>
<proteinExistence type="predicted"/>
<dbReference type="Proteomes" id="UP000824998">
    <property type="component" value="Unassembled WGS sequence"/>
</dbReference>